<feature type="transmembrane region" description="Helical" evidence="2">
    <location>
        <begin position="60"/>
        <end position="78"/>
    </location>
</feature>
<evidence type="ECO:0000313" key="4">
    <source>
        <dbReference type="Proteomes" id="UP000585836"/>
    </source>
</evidence>
<evidence type="ECO:0000313" key="3">
    <source>
        <dbReference type="EMBL" id="MBB5927395.1"/>
    </source>
</evidence>
<feature type="region of interest" description="Disordered" evidence="1">
    <location>
        <begin position="535"/>
        <end position="631"/>
    </location>
</feature>
<comment type="caution">
    <text evidence="3">The sequence shown here is derived from an EMBL/GenBank/DDBJ whole genome shotgun (WGS) entry which is preliminary data.</text>
</comment>
<organism evidence="3 4">
    <name type="scientific">Streptomyces echinatus</name>
    <dbReference type="NCBI Taxonomy" id="67293"/>
    <lineage>
        <taxon>Bacteria</taxon>
        <taxon>Bacillati</taxon>
        <taxon>Actinomycetota</taxon>
        <taxon>Actinomycetes</taxon>
        <taxon>Kitasatosporales</taxon>
        <taxon>Streptomycetaceae</taxon>
        <taxon>Streptomyces</taxon>
    </lineage>
</organism>
<feature type="transmembrane region" description="Helical" evidence="2">
    <location>
        <begin position="260"/>
        <end position="282"/>
    </location>
</feature>
<feature type="region of interest" description="Disordered" evidence="1">
    <location>
        <begin position="480"/>
        <end position="523"/>
    </location>
</feature>
<feature type="compositionally biased region" description="Low complexity" evidence="1">
    <location>
        <begin position="644"/>
        <end position="657"/>
    </location>
</feature>
<feature type="transmembrane region" description="Helical" evidence="2">
    <location>
        <begin position="160"/>
        <end position="181"/>
    </location>
</feature>
<keyword evidence="2" id="KW-0812">Transmembrane</keyword>
<gene>
    <name evidence="3" type="ORF">FHS34_002853</name>
</gene>
<keyword evidence="2" id="KW-0472">Membrane</keyword>
<evidence type="ECO:0000256" key="1">
    <source>
        <dbReference type="SAM" id="MobiDB-lite"/>
    </source>
</evidence>
<feature type="transmembrane region" description="Helical" evidence="2">
    <location>
        <begin position="368"/>
        <end position="390"/>
    </location>
</feature>
<keyword evidence="4" id="KW-1185">Reference proteome</keyword>
<feature type="compositionally biased region" description="Low complexity" evidence="1">
    <location>
        <begin position="535"/>
        <end position="564"/>
    </location>
</feature>
<dbReference type="EMBL" id="JACHJK010000004">
    <property type="protein sequence ID" value="MBB5927395.1"/>
    <property type="molecule type" value="Genomic_DNA"/>
</dbReference>
<feature type="compositionally biased region" description="Basic and acidic residues" evidence="1">
    <location>
        <begin position="664"/>
        <end position="698"/>
    </location>
</feature>
<dbReference type="InterPro" id="IPR045931">
    <property type="entry name" value="DUF6350"/>
</dbReference>
<feature type="transmembrane region" description="Helical" evidence="2">
    <location>
        <begin position="129"/>
        <end position="148"/>
    </location>
</feature>
<feature type="transmembrane region" description="Helical" evidence="2">
    <location>
        <begin position="325"/>
        <end position="347"/>
    </location>
</feature>
<dbReference type="Pfam" id="PF19877">
    <property type="entry name" value="DUF6350"/>
    <property type="match status" value="1"/>
</dbReference>
<dbReference type="Proteomes" id="UP000585836">
    <property type="component" value="Unassembled WGS sequence"/>
</dbReference>
<keyword evidence="2" id="KW-1133">Transmembrane helix</keyword>
<feature type="region of interest" description="Disordered" evidence="1">
    <location>
        <begin position="644"/>
        <end position="698"/>
    </location>
</feature>
<evidence type="ECO:0000256" key="2">
    <source>
        <dbReference type="SAM" id="Phobius"/>
    </source>
</evidence>
<feature type="transmembrane region" description="Helical" evidence="2">
    <location>
        <begin position="402"/>
        <end position="425"/>
    </location>
</feature>
<reference evidence="3 4" key="1">
    <citation type="submission" date="2020-08" db="EMBL/GenBank/DDBJ databases">
        <title>Genomic Encyclopedia of Type Strains, Phase III (KMG-III): the genomes of soil and plant-associated and newly described type strains.</title>
        <authorList>
            <person name="Whitman W."/>
        </authorList>
    </citation>
    <scope>NUCLEOTIDE SEQUENCE [LARGE SCALE GENOMIC DNA]</scope>
    <source>
        <strain evidence="3 4">CECT 3313</strain>
    </source>
</reference>
<sequence>MTARHSSLSPLRSRLRDRSPGLAAGVLNGAVAAGLGLGTLAVLVMMLWVSSPYPDSGPDGALHVAAALWLLAHGVELVRVDTLSGAPMPVGVAPLLLLVLPVWLLYRAARDATDASGDPDGPPPVPARTAWAGVVLGYLGVGVAVGLYCSSGELRPEWTWVTVCLPAVAASAAGAGVWAAYGCPREPLLRALGVLPGPVRRLLFGTDERARLGAAVRAAGAATAVLFGGGALLVGGSLVWHGDLARASFLQLTAGWTGRFAVLLLGVALIPNAAVWAASYALGPGFVLGAGHLVNPLASHPAPLLPPFPLLAAVPEPGVGTQQNWAVGLVPAVAGMTAGWFVARAAVRRAEPGERARARWTAARTCGVVVLTATVCAVSLALLALLAGGSLGEAALAHLGPLWWLTGGAAGVWTLVFALPVALVARAWRLRRRRPRQGAIPAQGTGAGAGGTAVKGPPAADGAKAGKAAVAPVPAPTAEAAAEAGKTVTAEKAGPAGPESTAGNEGTAGTESTTGTERTAGNGTAVAAAPVPEAADAVGEAARTDGVPAARADGTAGEGADAVGGAAGGSGLWATSKNAGKEKETLGEKAAASTGRAASPGTAEVAEEDLYDFVPAEDPFPTPFSEPFPADWHDDVARASRWAALRAAASRDAAGTAPWPAAEPRSETHSRSRPESDPEPRPESRPDPRPDSRPDPAE</sequence>
<name>A0A7W9PT62_9ACTN</name>
<feature type="transmembrane region" description="Helical" evidence="2">
    <location>
        <begin position="218"/>
        <end position="240"/>
    </location>
</feature>
<feature type="transmembrane region" description="Helical" evidence="2">
    <location>
        <begin position="21"/>
        <end position="48"/>
    </location>
</feature>
<evidence type="ECO:0008006" key="5">
    <source>
        <dbReference type="Google" id="ProtNLM"/>
    </source>
</evidence>
<feature type="transmembrane region" description="Helical" evidence="2">
    <location>
        <begin position="90"/>
        <end position="109"/>
    </location>
</feature>
<accession>A0A7W9PT62</accession>
<dbReference type="RefSeq" id="WP_221508880.1">
    <property type="nucleotide sequence ID" value="NZ_BAAAWF010000095.1"/>
</dbReference>
<dbReference type="AlphaFoldDB" id="A0A7W9PT62"/>
<protein>
    <recommendedName>
        <fullName evidence="5">Integral membrane protein</fullName>
    </recommendedName>
</protein>
<proteinExistence type="predicted"/>
<feature type="compositionally biased region" description="Low complexity" evidence="1">
    <location>
        <begin position="454"/>
        <end position="467"/>
    </location>
</feature>
<feature type="region of interest" description="Disordered" evidence="1">
    <location>
        <begin position="436"/>
        <end position="467"/>
    </location>
</feature>